<dbReference type="PANTHER" id="PTHR47629">
    <property type="entry name" value="C-TYPE LECTIN-RELATED"/>
    <property type="match status" value="1"/>
</dbReference>
<dbReference type="InterPro" id="IPR006583">
    <property type="entry name" value="PAN-3_domain"/>
</dbReference>
<dbReference type="EMBL" id="GL379796">
    <property type="protein sequence ID" value="EGT31282.1"/>
    <property type="molecule type" value="Genomic_DNA"/>
</dbReference>
<reference evidence="4" key="1">
    <citation type="submission" date="2011-07" db="EMBL/GenBank/DDBJ databases">
        <authorList>
            <consortium name="Caenorhabditis brenneri Sequencing and Analysis Consortium"/>
            <person name="Wilson R.K."/>
        </authorList>
    </citation>
    <scope>NUCLEOTIDE SEQUENCE [LARGE SCALE GENOMIC DNA]</scope>
    <source>
        <strain evidence="4">PB2801</strain>
    </source>
</reference>
<name>G0MIZ2_CAEBE</name>
<evidence type="ECO:0000259" key="2">
    <source>
        <dbReference type="SMART" id="SM00605"/>
    </source>
</evidence>
<dbReference type="InterPro" id="IPR016186">
    <property type="entry name" value="C-type_lectin-like/link_sf"/>
</dbReference>
<evidence type="ECO:0000313" key="4">
    <source>
        <dbReference type="Proteomes" id="UP000008068"/>
    </source>
</evidence>
<organism evidence="4">
    <name type="scientific">Caenorhabditis brenneri</name>
    <name type="common">Nematode worm</name>
    <dbReference type="NCBI Taxonomy" id="135651"/>
    <lineage>
        <taxon>Eukaryota</taxon>
        <taxon>Metazoa</taxon>
        <taxon>Ecdysozoa</taxon>
        <taxon>Nematoda</taxon>
        <taxon>Chromadorea</taxon>
        <taxon>Rhabditida</taxon>
        <taxon>Rhabditina</taxon>
        <taxon>Rhabditomorpha</taxon>
        <taxon>Rhabditoidea</taxon>
        <taxon>Rhabditidae</taxon>
        <taxon>Peloderinae</taxon>
        <taxon>Caenorhabditis</taxon>
    </lineage>
</organism>
<dbReference type="Gene3D" id="3.10.100.10">
    <property type="entry name" value="Mannose-Binding Protein A, subunit A"/>
    <property type="match status" value="1"/>
</dbReference>
<feature type="domain" description="C-type lectin" evidence="1">
    <location>
        <begin position="119"/>
        <end position="279"/>
    </location>
</feature>
<dbReference type="FunCoup" id="G0MIZ2">
    <property type="interactions" value="227"/>
</dbReference>
<dbReference type="InterPro" id="IPR001304">
    <property type="entry name" value="C-type_lectin-like"/>
</dbReference>
<dbReference type="OMA" id="TSCMETV"/>
<dbReference type="Proteomes" id="UP000008068">
    <property type="component" value="Unassembled WGS sequence"/>
</dbReference>
<dbReference type="CDD" id="cd00037">
    <property type="entry name" value="CLECT"/>
    <property type="match status" value="1"/>
</dbReference>
<protein>
    <submittedName>
        <fullName evidence="3">CBN-CLEC-111 protein</fullName>
    </submittedName>
</protein>
<sequence length="289" mass="31865">MVTFYGQPLNFTTIYKQSLSLTNCISYCYTTDSCVAIYNIENSEDCMVFEFGTISTLEQLDGSEGKVMGVKMISNNSTSCPAEANGNSMETGYQENPTTYQSYKITTNETVWKITPFGCPANFTMFNRPLGNWCIGVIPSDTCISWNDSSAACASTYGGVLSGLQTLEERDYVIATGKPWLLAQSLYSIFGFWVNGYRKTSCMETVKSASCNGTNEFNYTDPLLSAYDGYTWAYLQPSGIDSNPPINNCLDLYFNSSTVLGIDDYQCFNATANNETICYKGYVCGVVPS</sequence>
<dbReference type="eggNOG" id="KOG4297">
    <property type="taxonomic scope" value="Eukaryota"/>
</dbReference>
<dbReference type="Pfam" id="PF08277">
    <property type="entry name" value="PAN_3"/>
    <property type="match status" value="1"/>
</dbReference>
<feature type="domain" description="PAN-3" evidence="2">
    <location>
        <begin position="1"/>
        <end position="121"/>
    </location>
</feature>
<dbReference type="InterPro" id="IPR016187">
    <property type="entry name" value="CTDL_fold"/>
</dbReference>
<evidence type="ECO:0000313" key="3">
    <source>
        <dbReference type="EMBL" id="EGT31282.1"/>
    </source>
</evidence>
<proteinExistence type="predicted"/>
<accession>G0MIZ2</accession>
<dbReference type="InParanoid" id="G0MIZ2"/>
<gene>
    <name evidence="3" type="primary">Cbn-clec-111</name>
    <name evidence="3" type="ORF">CAEBREN_21505</name>
</gene>
<dbReference type="PANTHER" id="PTHR47629:SF9">
    <property type="entry name" value="CW DOMAIN-CONTAINING PROTEIN-RELATED"/>
    <property type="match status" value="1"/>
</dbReference>
<dbReference type="AlphaFoldDB" id="G0MIZ2"/>
<dbReference type="OrthoDB" id="5844716at2759"/>
<dbReference type="SUPFAM" id="SSF56436">
    <property type="entry name" value="C-type lectin-like"/>
    <property type="match status" value="1"/>
</dbReference>
<dbReference type="HOGENOM" id="CLU_045736_2_0_1"/>
<keyword evidence="4" id="KW-1185">Reference proteome</keyword>
<dbReference type="SMART" id="SM00605">
    <property type="entry name" value="CW"/>
    <property type="match status" value="1"/>
</dbReference>
<dbReference type="STRING" id="135651.G0MIZ2"/>
<dbReference type="SMART" id="SM00034">
    <property type="entry name" value="CLECT"/>
    <property type="match status" value="1"/>
</dbReference>
<evidence type="ECO:0000259" key="1">
    <source>
        <dbReference type="SMART" id="SM00034"/>
    </source>
</evidence>